<dbReference type="EMBL" id="JAGJWT010000001">
    <property type="protein sequence ID" value="MBS9339739.1"/>
    <property type="molecule type" value="Genomic_DNA"/>
</dbReference>
<gene>
    <name evidence="2" type="ORF">J8641_02650</name>
</gene>
<dbReference type="Proteomes" id="UP000708805">
    <property type="component" value="Unassembled WGS sequence"/>
</dbReference>
<reference evidence="2" key="1">
    <citation type="submission" date="2021-04" db="EMBL/GenBank/DDBJ databases">
        <title>Genomic characterization of endocarditis-associated Neisseria elongata subsp. nitroreducens.</title>
        <authorList>
            <person name="Schorner M."/>
            <person name="Passarelli-Araujo H."/>
            <person name="Scheffer M."/>
            <person name="Barazzetti F."/>
            <person name="Martins J."/>
            <person name="Machado H."/>
            <person name="Palmeiro J."/>
            <person name="Bazzo M."/>
        </authorList>
    </citation>
    <scope>NUCLEOTIDE SEQUENCE</scope>
    <source>
        <strain evidence="2">Nel_M001</strain>
    </source>
</reference>
<evidence type="ECO:0000256" key="1">
    <source>
        <dbReference type="SAM" id="Phobius"/>
    </source>
</evidence>
<dbReference type="RefSeq" id="WP_214037241.1">
    <property type="nucleotide sequence ID" value="NZ_JAGJWT010000001.1"/>
</dbReference>
<organism evidence="2 3">
    <name type="scientific">Neisseria elongata subsp. nitroreducens</name>
    <dbReference type="NCBI Taxonomy" id="90367"/>
    <lineage>
        <taxon>Bacteria</taxon>
        <taxon>Pseudomonadati</taxon>
        <taxon>Pseudomonadota</taxon>
        <taxon>Betaproteobacteria</taxon>
        <taxon>Neisseriales</taxon>
        <taxon>Neisseriaceae</taxon>
        <taxon>Neisseria</taxon>
    </lineage>
</organism>
<dbReference type="AlphaFoldDB" id="A0A9X1CY74"/>
<feature type="transmembrane region" description="Helical" evidence="1">
    <location>
        <begin position="79"/>
        <end position="98"/>
    </location>
</feature>
<protein>
    <submittedName>
        <fullName evidence="2">Fimb protein</fullName>
    </submittedName>
</protein>
<sequence length="266" mass="30124">MNRIVKSSRIRFALWHLLISGMIAMAVALLVFALWYPYPFNRITGGMYLFFTVVGVDLVCGPLFTLIMANPKKPRRELVFDLTLVVLIQLGALGYGLYSVKLARPVVLAFEHDRIHVVTEAEVDEENLDKAPEGLRALPLGGMLKVGVRRAKNEKEFFESIHLSTSEGIEPSVRPDWWVPFNESLAEIKEKRKPVAELKKQKMSDEQAGRRLADAVGDTKLPLQDLYYLPLTSKYTQSWIVLLDKKADFVGYAEVDGFDAPKEQKK</sequence>
<feature type="transmembrane region" description="Helical" evidence="1">
    <location>
        <begin position="48"/>
        <end position="67"/>
    </location>
</feature>
<keyword evidence="1" id="KW-0812">Transmembrane</keyword>
<keyword evidence="1" id="KW-1133">Transmembrane helix</keyword>
<proteinExistence type="predicted"/>
<comment type="caution">
    <text evidence="2">The sequence shown here is derived from an EMBL/GenBank/DDBJ whole genome shotgun (WGS) entry which is preliminary data.</text>
</comment>
<keyword evidence="1" id="KW-0472">Membrane</keyword>
<dbReference type="NCBIfam" id="NF041437">
    <property type="entry name" value="TfpZ"/>
    <property type="match status" value="1"/>
</dbReference>
<name>A0A9X1CY74_NEIEL</name>
<accession>A0A9X1CY74</accession>
<dbReference type="InterPro" id="IPR047814">
    <property type="entry name" value="TfpX/TfpZ-like"/>
</dbReference>
<evidence type="ECO:0000313" key="3">
    <source>
        <dbReference type="Proteomes" id="UP000708805"/>
    </source>
</evidence>
<evidence type="ECO:0000313" key="2">
    <source>
        <dbReference type="EMBL" id="MBS9339739.1"/>
    </source>
</evidence>
<feature type="transmembrane region" description="Helical" evidence="1">
    <location>
        <begin position="12"/>
        <end position="36"/>
    </location>
</feature>